<dbReference type="Proteomes" id="UP000355283">
    <property type="component" value="Unassembled WGS sequence"/>
</dbReference>
<dbReference type="AlphaFoldDB" id="A0A4D9CRE5"/>
<dbReference type="PRINTS" id="PR00380">
    <property type="entry name" value="KINESINHEAVY"/>
</dbReference>
<feature type="compositionally biased region" description="Basic and acidic residues" evidence="9">
    <location>
        <begin position="878"/>
        <end position="887"/>
    </location>
</feature>
<evidence type="ECO:0000256" key="7">
    <source>
        <dbReference type="RuleBase" id="RU000394"/>
    </source>
</evidence>
<dbReference type="Pfam" id="PF00225">
    <property type="entry name" value="Kinesin"/>
    <property type="match status" value="1"/>
</dbReference>
<feature type="domain" description="Kinesin motor" evidence="10">
    <location>
        <begin position="103"/>
        <end position="439"/>
    </location>
</feature>
<dbReference type="GO" id="GO:0005875">
    <property type="term" value="C:microtubule associated complex"/>
    <property type="evidence" value="ECO:0007669"/>
    <property type="project" value="TreeGrafter"/>
</dbReference>
<dbReference type="PANTHER" id="PTHR47969">
    <property type="entry name" value="CHROMOSOME-ASSOCIATED KINESIN KIF4A-RELATED"/>
    <property type="match status" value="1"/>
</dbReference>
<feature type="region of interest" description="Disordered" evidence="9">
    <location>
        <begin position="543"/>
        <end position="571"/>
    </location>
</feature>
<feature type="compositionally biased region" description="Basic and acidic residues" evidence="9">
    <location>
        <begin position="707"/>
        <end position="718"/>
    </location>
</feature>
<keyword evidence="5 8" id="KW-0175">Coiled coil</keyword>
<protein>
    <recommendedName>
        <fullName evidence="7">Kinesin-like protein</fullName>
    </recommendedName>
</protein>
<dbReference type="Gene3D" id="3.40.850.10">
    <property type="entry name" value="Kinesin motor domain"/>
    <property type="match status" value="1"/>
</dbReference>
<evidence type="ECO:0000256" key="3">
    <source>
        <dbReference type="ARBA" id="ARBA00022741"/>
    </source>
</evidence>
<dbReference type="EMBL" id="SDOX01000122">
    <property type="protein sequence ID" value="TFJ81730.1"/>
    <property type="molecule type" value="Genomic_DNA"/>
</dbReference>
<keyword evidence="4 6" id="KW-0067">ATP-binding</keyword>
<dbReference type="InterPro" id="IPR027417">
    <property type="entry name" value="P-loop_NTPase"/>
</dbReference>
<dbReference type="PROSITE" id="PS50067">
    <property type="entry name" value="KINESIN_MOTOR_2"/>
    <property type="match status" value="1"/>
</dbReference>
<evidence type="ECO:0000256" key="2">
    <source>
        <dbReference type="ARBA" id="ARBA00022490"/>
    </source>
</evidence>
<feature type="region of interest" description="Disordered" evidence="9">
    <location>
        <begin position="687"/>
        <end position="743"/>
    </location>
</feature>
<dbReference type="InterPro" id="IPR036961">
    <property type="entry name" value="Kinesin_motor_dom_sf"/>
</dbReference>
<feature type="compositionally biased region" description="Polar residues" evidence="9">
    <location>
        <begin position="719"/>
        <end position="743"/>
    </location>
</feature>
<comment type="similarity">
    <text evidence="6 7">Belongs to the TRAFAC class myosin-kinesin ATPase superfamily. Kinesin family.</text>
</comment>
<keyword evidence="7" id="KW-0493">Microtubule</keyword>
<dbReference type="SMART" id="SM00129">
    <property type="entry name" value="KISc"/>
    <property type="match status" value="1"/>
</dbReference>
<comment type="caution">
    <text evidence="11">The sequence shown here is derived from an EMBL/GenBank/DDBJ whole genome shotgun (WGS) entry which is preliminary data.</text>
</comment>
<sequence>MTSPAAKQRRSSSPVVSSLGTRRQSWLGDLQKPSRAVMDKNSSSTKSPFMNAAPALTSTTLLSQQDGDCLESTGPSQKIKVCPKPLLLSKPQNGPEDEATFQSVQVVCRFRPLREEEPFEWYKAVEDSGAVSVNTSEHTLNFAFDRVFGSQATQADVYGSVRHVVLGLLDGFNGTILAYGQSGSGKTYTMMGRPEVRPNPVYGRPESPRPSTGHSEGVGFIPRVVDDLFAMVEEFQDTIEFTICVSCVEVYCEKVRDLLNPSRSADLKLRDDTYGGVAVMGATEIFVESQAEMHSVIEAGQLGRVTAATGMNEESSRSHALLLVKVTQKNTETEHIRRGKLVMVDLAGSERIAKTRAEGLRLEEAKNINRSLTTLGMVISALVDGAPHVPYRDAKLTRLLAESLGGNSNTCLIVCCAPELSHSQESISTLRFGERAKKVKNHAVRNEELSINELREQLRCALGEIERLNAALTGTTQEYKEGSQRVPVVGSDAGQCTPPAKEDALRAPVSADRPLQVVIDEVFPHPATPVSIVPLLAGEQCHPQSAAFPGGEAEPTPSPSSALENKAGRVEGKESSLAPFMASSLATGAYSCFGNSESRGELTASEAQSSKLLAFLIESEREKDELRGRNKELSARVLEEETAVARVLEEQEALQTRLGEAEACLNQMMRAMGKVSQGLARSESLRADGRGHIGEGVNGASSPPEEVSEREQGKHTKSSEVSPAVQNDENVNHSTSVSGPMSPNLEQIYEEKLLSVERVCTYLQDECDAQRDAFEHVNKALLNQNAQLAMQKDSHVRRIFALEIKIQELETALCSLGRDHTENRREGAENSLRDRLGLVNLLQFPSFSLSHTTRQAIKIIPGGRKTGGSLSGSKSKKGTGEQEMQKV</sequence>
<feature type="region of interest" description="Disordered" evidence="9">
    <location>
        <begin position="860"/>
        <end position="887"/>
    </location>
</feature>
<keyword evidence="12" id="KW-1185">Reference proteome</keyword>
<keyword evidence="6 7" id="KW-0505">Motor protein</keyword>
<reference evidence="11 12" key="1">
    <citation type="submission" date="2019-01" db="EMBL/GenBank/DDBJ databases">
        <title>Nuclear Genome Assembly of the Microalgal Biofuel strain Nannochloropsis salina CCMP1776.</title>
        <authorList>
            <person name="Hovde B."/>
        </authorList>
    </citation>
    <scope>NUCLEOTIDE SEQUENCE [LARGE SCALE GENOMIC DNA]</scope>
    <source>
        <strain evidence="11 12">CCMP1776</strain>
    </source>
</reference>
<keyword evidence="3 6" id="KW-0547">Nucleotide-binding</keyword>
<evidence type="ECO:0000313" key="12">
    <source>
        <dbReference type="Proteomes" id="UP000355283"/>
    </source>
</evidence>
<feature type="region of interest" description="Disordered" evidence="9">
    <location>
        <begin position="1"/>
        <end position="50"/>
    </location>
</feature>
<dbReference type="GO" id="GO:0007052">
    <property type="term" value="P:mitotic spindle organization"/>
    <property type="evidence" value="ECO:0007669"/>
    <property type="project" value="TreeGrafter"/>
</dbReference>
<dbReference type="PROSITE" id="PS00411">
    <property type="entry name" value="KINESIN_MOTOR_1"/>
    <property type="match status" value="1"/>
</dbReference>
<dbReference type="GO" id="GO:0005524">
    <property type="term" value="F:ATP binding"/>
    <property type="evidence" value="ECO:0007669"/>
    <property type="project" value="UniProtKB-UniRule"/>
</dbReference>
<dbReference type="GO" id="GO:0005737">
    <property type="term" value="C:cytoplasm"/>
    <property type="evidence" value="ECO:0007669"/>
    <property type="project" value="UniProtKB-SubCell"/>
</dbReference>
<accession>A0A4D9CRE5</accession>
<evidence type="ECO:0000256" key="9">
    <source>
        <dbReference type="SAM" id="MobiDB-lite"/>
    </source>
</evidence>
<feature type="binding site" evidence="6">
    <location>
        <begin position="180"/>
        <end position="187"/>
    </location>
    <ligand>
        <name>ATP</name>
        <dbReference type="ChEBI" id="CHEBI:30616"/>
    </ligand>
</feature>
<feature type="coiled-coil region" evidence="8">
    <location>
        <begin position="444"/>
        <end position="471"/>
    </location>
</feature>
<evidence type="ECO:0000256" key="4">
    <source>
        <dbReference type="ARBA" id="ARBA00022840"/>
    </source>
</evidence>
<keyword evidence="2" id="KW-0963">Cytoplasm</keyword>
<evidence type="ECO:0000313" key="11">
    <source>
        <dbReference type="EMBL" id="TFJ81730.1"/>
    </source>
</evidence>
<evidence type="ECO:0000256" key="8">
    <source>
        <dbReference type="SAM" id="Coils"/>
    </source>
</evidence>
<evidence type="ECO:0000256" key="6">
    <source>
        <dbReference type="PROSITE-ProRule" id="PRU00283"/>
    </source>
</evidence>
<feature type="compositionally biased region" description="Polar residues" evidence="9">
    <location>
        <begin position="1"/>
        <end position="24"/>
    </location>
</feature>
<proteinExistence type="inferred from homology"/>
<evidence type="ECO:0000256" key="1">
    <source>
        <dbReference type="ARBA" id="ARBA00004496"/>
    </source>
</evidence>
<dbReference type="GO" id="GO:0008017">
    <property type="term" value="F:microtubule binding"/>
    <property type="evidence" value="ECO:0007669"/>
    <property type="project" value="InterPro"/>
</dbReference>
<dbReference type="InterPro" id="IPR027640">
    <property type="entry name" value="Kinesin-like_fam"/>
</dbReference>
<dbReference type="PANTHER" id="PTHR47969:SF15">
    <property type="entry name" value="CHROMOSOME-ASSOCIATED KINESIN KIF4A-RELATED"/>
    <property type="match status" value="1"/>
</dbReference>
<evidence type="ECO:0000259" key="10">
    <source>
        <dbReference type="PROSITE" id="PS50067"/>
    </source>
</evidence>
<dbReference type="InterPro" id="IPR001752">
    <property type="entry name" value="Kinesin_motor_dom"/>
</dbReference>
<name>A0A4D9CRE5_9STRA</name>
<dbReference type="GO" id="GO:0051231">
    <property type="term" value="P:spindle elongation"/>
    <property type="evidence" value="ECO:0007669"/>
    <property type="project" value="TreeGrafter"/>
</dbReference>
<gene>
    <name evidence="11" type="ORF">NSK_006979</name>
</gene>
<dbReference type="GO" id="GO:0003777">
    <property type="term" value="F:microtubule motor activity"/>
    <property type="evidence" value="ECO:0007669"/>
    <property type="project" value="InterPro"/>
</dbReference>
<feature type="coiled-coil region" evidence="8">
    <location>
        <begin position="616"/>
        <end position="643"/>
    </location>
</feature>
<comment type="subcellular location">
    <subcellularLocation>
        <location evidence="1">Cytoplasm</location>
    </subcellularLocation>
</comment>
<dbReference type="OrthoDB" id="3176171at2759"/>
<evidence type="ECO:0000256" key="5">
    <source>
        <dbReference type="ARBA" id="ARBA00023054"/>
    </source>
</evidence>
<dbReference type="GO" id="GO:0007018">
    <property type="term" value="P:microtubule-based movement"/>
    <property type="evidence" value="ECO:0007669"/>
    <property type="project" value="InterPro"/>
</dbReference>
<dbReference type="InterPro" id="IPR019821">
    <property type="entry name" value="Kinesin_motor_CS"/>
</dbReference>
<organism evidence="11 12">
    <name type="scientific">Nannochloropsis salina CCMP1776</name>
    <dbReference type="NCBI Taxonomy" id="1027361"/>
    <lineage>
        <taxon>Eukaryota</taxon>
        <taxon>Sar</taxon>
        <taxon>Stramenopiles</taxon>
        <taxon>Ochrophyta</taxon>
        <taxon>Eustigmatophyceae</taxon>
        <taxon>Eustigmatales</taxon>
        <taxon>Monodopsidaceae</taxon>
        <taxon>Microchloropsis</taxon>
        <taxon>Microchloropsis salina</taxon>
    </lineage>
</organism>
<dbReference type="SUPFAM" id="SSF52540">
    <property type="entry name" value="P-loop containing nucleoside triphosphate hydrolases"/>
    <property type="match status" value="1"/>
</dbReference>
<dbReference type="GO" id="GO:0005874">
    <property type="term" value="C:microtubule"/>
    <property type="evidence" value="ECO:0007669"/>
    <property type="project" value="UniProtKB-KW"/>
</dbReference>